<evidence type="ECO:0000256" key="6">
    <source>
        <dbReference type="ARBA" id="ARBA00023244"/>
    </source>
</evidence>
<evidence type="ECO:0000256" key="3">
    <source>
        <dbReference type="ARBA" id="ARBA00012970"/>
    </source>
</evidence>
<comment type="pathway">
    <text evidence="1 9 14">Porphyrin-containing compound metabolism; protoporphyrin-IX biosynthesis; 5-aminolevulinate from L-glutamyl-tRNA(Glu): step 1/2.</text>
</comment>
<dbReference type="InterPro" id="IPR006151">
    <property type="entry name" value="Shikm_DH/Glu-tRNA_Rdtase"/>
</dbReference>
<name>A0A2G6KBK0_9BACT</name>
<dbReference type="Proteomes" id="UP000230821">
    <property type="component" value="Unassembled WGS sequence"/>
</dbReference>
<reference evidence="18 19" key="1">
    <citation type="submission" date="2017-10" db="EMBL/GenBank/DDBJ databases">
        <title>Novel microbial diversity and functional potential in the marine mammal oral microbiome.</title>
        <authorList>
            <person name="Dudek N.K."/>
            <person name="Sun C.L."/>
            <person name="Burstein D."/>
            <person name="Kantor R.S."/>
            <person name="Aliaga Goltsman D.S."/>
            <person name="Bik E.M."/>
            <person name="Thomas B.C."/>
            <person name="Banfield J.F."/>
            <person name="Relman D.A."/>
        </authorList>
    </citation>
    <scope>NUCLEOTIDE SEQUENCE [LARGE SCALE GENOMIC DNA]</scope>
    <source>
        <strain evidence="18">DOLJORAL78_47_16</strain>
    </source>
</reference>
<dbReference type="UniPathway" id="UPA00251">
    <property type="reaction ID" value="UER00316"/>
</dbReference>
<feature type="binding site" evidence="9 11">
    <location>
        <position position="109"/>
    </location>
    <ligand>
        <name>substrate</name>
    </ligand>
</feature>
<dbReference type="HAMAP" id="MF_00087">
    <property type="entry name" value="Glu_tRNA_reductase"/>
    <property type="match status" value="1"/>
</dbReference>
<dbReference type="FunFam" id="3.30.460.30:FF:000001">
    <property type="entry name" value="Glutamyl-tRNA reductase"/>
    <property type="match status" value="1"/>
</dbReference>
<evidence type="ECO:0000256" key="12">
    <source>
        <dbReference type="PIRSR" id="PIRSR000445-3"/>
    </source>
</evidence>
<dbReference type="FunFam" id="3.40.50.720:FF:000031">
    <property type="entry name" value="Glutamyl-tRNA reductase"/>
    <property type="match status" value="1"/>
</dbReference>
<evidence type="ECO:0000313" key="19">
    <source>
        <dbReference type="Proteomes" id="UP000230821"/>
    </source>
</evidence>
<dbReference type="InterPro" id="IPR000343">
    <property type="entry name" value="4pyrrol_synth_GluRdtase"/>
</dbReference>
<comment type="catalytic activity">
    <reaction evidence="7 9 14">
        <text>(S)-4-amino-5-oxopentanoate + tRNA(Glu) + NADP(+) = L-glutamyl-tRNA(Glu) + NADPH + H(+)</text>
        <dbReference type="Rhea" id="RHEA:12344"/>
        <dbReference type="Rhea" id="RHEA-COMP:9663"/>
        <dbReference type="Rhea" id="RHEA-COMP:9680"/>
        <dbReference type="ChEBI" id="CHEBI:15378"/>
        <dbReference type="ChEBI" id="CHEBI:57501"/>
        <dbReference type="ChEBI" id="CHEBI:57783"/>
        <dbReference type="ChEBI" id="CHEBI:58349"/>
        <dbReference type="ChEBI" id="CHEBI:78442"/>
        <dbReference type="ChEBI" id="CHEBI:78520"/>
        <dbReference type="EC" id="1.2.1.70"/>
    </reaction>
</comment>
<evidence type="ECO:0000256" key="2">
    <source>
        <dbReference type="ARBA" id="ARBA00005916"/>
    </source>
</evidence>
<protein>
    <recommendedName>
        <fullName evidence="8 9">Glutamyl-tRNA reductase</fullName>
        <shortName evidence="9">GluTR</shortName>
        <ecNumber evidence="3 9">1.2.1.70</ecNumber>
    </recommendedName>
</protein>
<dbReference type="PANTHER" id="PTHR43013">
    <property type="entry name" value="GLUTAMYL-TRNA REDUCTASE"/>
    <property type="match status" value="1"/>
</dbReference>
<dbReference type="CDD" id="cd05213">
    <property type="entry name" value="NAD_bind_Glutamyl_tRNA_reduct"/>
    <property type="match status" value="1"/>
</dbReference>
<evidence type="ECO:0000256" key="11">
    <source>
        <dbReference type="PIRSR" id="PIRSR000445-2"/>
    </source>
</evidence>
<evidence type="ECO:0000256" key="1">
    <source>
        <dbReference type="ARBA" id="ARBA00005059"/>
    </source>
</evidence>
<comment type="domain">
    <text evidence="9">Possesses an unusual extended V-shaped dimeric structure with each monomer consisting of three distinct domains arranged along a curved 'spinal' alpha-helix. The N-terminal catalytic domain specifically recognizes the glutamate moiety of the substrate. The second domain is the NADPH-binding domain, and the third C-terminal domain is responsible for dimerization.</text>
</comment>
<dbReference type="Pfam" id="PF01488">
    <property type="entry name" value="Shikimate_DH"/>
    <property type="match status" value="1"/>
</dbReference>
<comment type="caution">
    <text evidence="18">The sequence shown here is derived from an EMBL/GenBank/DDBJ whole genome shotgun (WGS) entry which is preliminary data.</text>
</comment>
<dbReference type="EC" id="1.2.1.70" evidence="3 9"/>
<comment type="similarity">
    <text evidence="2 9 14">Belongs to the glutamyl-tRNA reductase family.</text>
</comment>
<evidence type="ECO:0000259" key="16">
    <source>
        <dbReference type="Pfam" id="PF01488"/>
    </source>
</evidence>
<feature type="active site" description="Nucleophile" evidence="9 10">
    <location>
        <position position="50"/>
    </location>
</feature>
<feature type="binding site" evidence="9 12">
    <location>
        <begin position="189"/>
        <end position="194"/>
    </location>
    <ligand>
        <name>NADP(+)</name>
        <dbReference type="ChEBI" id="CHEBI:58349"/>
    </ligand>
</feature>
<evidence type="ECO:0000256" key="7">
    <source>
        <dbReference type="ARBA" id="ARBA00047464"/>
    </source>
</evidence>
<feature type="binding site" evidence="9 11">
    <location>
        <begin position="49"/>
        <end position="52"/>
    </location>
    <ligand>
        <name>substrate</name>
    </ligand>
</feature>
<dbReference type="SUPFAM" id="SSF69742">
    <property type="entry name" value="Glutamyl tRNA-reductase catalytic, N-terminal domain"/>
    <property type="match status" value="1"/>
</dbReference>
<feature type="domain" description="Tetrapyrrole biosynthesis glutamyl-tRNA reductase dimerisation" evidence="15">
    <location>
        <begin position="321"/>
        <end position="416"/>
    </location>
</feature>
<evidence type="ECO:0000313" key="18">
    <source>
        <dbReference type="EMBL" id="PIE32352.1"/>
    </source>
</evidence>
<dbReference type="PANTHER" id="PTHR43013:SF1">
    <property type="entry name" value="GLUTAMYL-TRNA REDUCTASE"/>
    <property type="match status" value="1"/>
</dbReference>
<dbReference type="Pfam" id="PF05201">
    <property type="entry name" value="GlutR_N"/>
    <property type="match status" value="1"/>
</dbReference>
<evidence type="ECO:0000256" key="8">
    <source>
        <dbReference type="ARBA" id="ARBA00068659"/>
    </source>
</evidence>
<dbReference type="InterPro" id="IPR036453">
    <property type="entry name" value="GluRdtase_dimer_dom_sf"/>
</dbReference>
<dbReference type="InterPro" id="IPR015896">
    <property type="entry name" value="4pyrrol_synth_GluRdtase_dimer"/>
</dbReference>
<keyword evidence="4 9" id="KW-0521">NADP</keyword>
<accession>A0A2G6KBK0</accession>
<dbReference type="InterPro" id="IPR036291">
    <property type="entry name" value="NAD(P)-bd_dom_sf"/>
</dbReference>
<gene>
    <name evidence="9" type="primary">hemA</name>
    <name evidence="18" type="ORF">CSA56_15910</name>
</gene>
<comment type="miscellaneous">
    <text evidence="9">During catalysis, the active site Cys acts as a nucleophile attacking the alpha-carbonyl group of tRNA-bound glutamate with the formation of a thioester intermediate between enzyme and glutamate, and the concomitant release of tRNA(Glu). The thioester intermediate is finally reduced by direct hydride transfer from NADPH, to form the product GSA.</text>
</comment>
<feature type="site" description="Important for activity" evidence="9 13">
    <location>
        <position position="99"/>
    </location>
</feature>
<dbReference type="GO" id="GO:0019353">
    <property type="term" value="P:protoporphyrinogen IX biosynthetic process from glutamate"/>
    <property type="evidence" value="ECO:0007669"/>
    <property type="project" value="TreeGrafter"/>
</dbReference>
<dbReference type="InterPro" id="IPR036343">
    <property type="entry name" value="GluRdtase_N_sf"/>
</dbReference>
<evidence type="ECO:0000256" key="10">
    <source>
        <dbReference type="PIRSR" id="PIRSR000445-1"/>
    </source>
</evidence>
<dbReference type="Pfam" id="PF00745">
    <property type="entry name" value="GlutR_dimer"/>
    <property type="match status" value="1"/>
</dbReference>
<dbReference type="SUPFAM" id="SSF69075">
    <property type="entry name" value="Glutamyl tRNA-reductase dimerization domain"/>
    <property type="match status" value="1"/>
</dbReference>
<feature type="domain" description="Quinate/shikimate 5-dehydrogenase/glutamyl-tRNA reductase" evidence="16">
    <location>
        <begin position="179"/>
        <end position="306"/>
    </location>
</feature>
<dbReference type="PROSITE" id="PS00747">
    <property type="entry name" value="GLUTR"/>
    <property type="match status" value="1"/>
</dbReference>
<dbReference type="AlphaFoldDB" id="A0A2G6KBK0"/>
<proteinExistence type="inferred from homology"/>
<dbReference type="EMBL" id="PDSK01000115">
    <property type="protein sequence ID" value="PIE32352.1"/>
    <property type="molecule type" value="Genomic_DNA"/>
</dbReference>
<dbReference type="InterPro" id="IPR015895">
    <property type="entry name" value="4pyrrol_synth_GluRdtase_N"/>
</dbReference>
<feature type="binding site" evidence="9 11">
    <location>
        <begin position="114"/>
        <end position="116"/>
    </location>
    <ligand>
        <name>substrate</name>
    </ligand>
</feature>
<dbReference type="GO" id="GO:0008883">
    <property type="term" value="F:glutamyl-tRNA reductase activity"/>
    <property type="evidence" value="ECO:0007669"/>
    <property type="project" value="UniProtKB-UniRule"/>
</dbReference>
<keyword evidence="5 9" id="KW-0560">Oxidoreductase</keyword>
<dbReference type="GO" id="GO:0050661">
    <property type="term" value="F:NADP binding"/>
    <property type="evidence" value="ECO:0007669"/>
    <property type="project" value="InterPro"/>
</dbReference>
<sequence>MGIIVFGINHSSAELGQLELISLDDDEVRNSLYVLSHKPDIEELVILSTCNRTEFYAVSQGAQAAVQHFIKQITALKGCEHEKLFDRFYLKEEREAHHHIFRVVCGLDSLVIGENEIAGQLKTAYHQACQLETAGMFLHKLFHAAFRTSKRVKNETEINQGCCSVGAAAVDMAVQCDIRFNNATVLLIGAGEIGQVTAKILAKREVGKLLIANRSPQKSVRLAKEVGGVAIPFHRIYELLSQVDVVISSTSAPKYLFTLAAIKDVVHHNPKGHLLIIDIALPRDFDPAIGNLPGVTLKNIYELKEVVDLNLKKREQEVITVERIIEEELQKFIDWQTSLEINPVIQTIKDYIEDIRREELRKYRYRFEDDTFFQVEKFTKGLAGKYMHTLIAQLKSLHENNRLNAENLGIIEELFDENMRRRCR</sequence>
<comment type="function">
    <text evidence="9">Catalyzes the NADPH-dependent reduction of glutamyl-tRNA(Glu) to glutamate 1-semialdehyde (GSA).</text>
</comment>
<feature type="domain" description="Glutamyl-tRNA reductase N-terminal" evidence="17">
    <location>
        <begin position="7"/>
        <end position="156"/>
    </location>
</feature>
<evidence type="ECO:0000256" key="9">
    <source>
        <dbReference type="HAMAP-Rule" id="MF_00087"/>
    </source>
</evidence>
<comment type="subunit">
    <text evidence="9">Homodimer.</text>
</comment>
<dbReference type="InterPro" id="IPR018214">
    <property type="entry name" value="GluRdtase_CS"/>
</dbReference>
<dbReference type="Gene3D" id="3.40.50.720">
    <property type="entry name" value="NAD(P)-binding Rossmann-like Domain"/>
    <property type="match status" value="1"/>
</dbReference>
<evidence type="ECO:0000259" key="17">
    <source>
        <dbReference type="Pfam" id="PF05201"/>
    </source>
</evidence>
<evidence type="ECO:0000259" key="15">
    <source>
        <dbReference type="Pfam" id="PF00745"/>
    </source>
</evidence>
<dbReference type="Gene3D" id="3.30.460.30">
    <property type="entry name" value="Glutamyl-tRNA reductase, N-terminal domain"/>
    <property type="match status" value="1"/>
</dbReference>
<evidence type="ECO:0000256" key="5">
    <source>
        <dbReference type="ARBA" id="ARBA00023002"/>
    </source>
</evidence>
<keyword evidence="6 9" id="KW-0627">Porphyrin biosynthesis</keyword>
<dbReference type="SUPFAM" id="SSF51735">
    <property type="entry name" value="NAD(P)-binding Rossmann-fold domains"/>
    <property type="match status" value="1"/>
</dbReference>
<dbReference type="PIRSF" id="PIRSF000445">
    <property type="entry name" value="4pyrrol_synth_GluRdtase"/>
    <property type="match status" value="1"/>
</dbReference>
<dbReference type="NCBIfam" id="TIGR01035">
    <property type="entry name" value="hemA"/>
    <property type="match status" value="1"/>
</dbReference>
<evidence type="ECO:0000256" key="13">
    <source>
        <dbReference type="PIRSR" id="PIRSR000445-4"/>
    </source>
</evidence>
<evidence type="ECO:0000256" key="14">
    <source>
        <dbReference type="RuleBase" id="RU000584"/>
    </source>
</evidence>
<feature type="binding site" evidence="9 11">
    <location>
        <position position="120"/>
    </location>
    <ligand>
        <name>substrate</name>
    </ligand>
</feature>
<organism evidence="18 19">
    <name type="scientific">candidate division KSB3 bacterium</name>
    <dbReference type="NCBI Taxonomy" id="2044937"/>
    <lineage>
        <taxon>Bacteria</taxon>
        <taxon>candidate division KSB3</taxon>
    </lineage>
</organism>
<evidence type="ECO:0000256" key="4">
    <source>
        <dbReference type="ARBA" id="ARBA00022857"/>
    </source>
</evidence>